<organism evidence="2 3">
    <name type="scientific">Paramarasmius palmivorus</name>
    <dbReference type="NCBI Taxonomy" id="297713"/>
    <lineage>
        <taxon>Eukaryota</taxon>
        <taxon>Fungi</taxon>
        <taxon>Dikarya</taxon>
        <taxon>Basidiomycota</taxon>
        <taxon>Agaricomycotina</taxon>
        <taxon>Agaricomycetes</taxon>
        <taxon>Agaricomycetidae</taxon>
        <taxon>Agaricales</taxon>
        <taxon>Marasmiineae</taxon>
        <taxon>Marasmiaceae</taxon>
        <taxon>Paramarasmius</taxon>
    </lineage>
</organism>
<evidence type="ECO:0000256" key="1">
    <source>
        <dbReference type="SAM" id="SignalP"/>
    </source>
</evidence>
<keyword evidence="1" id="KW-0732">Signal</keyword>
<dbReference type="AlphaFoldDB" id="A0AAW0C5U9"/>
<evidence type="ECO:0000313" key="3">
    <source>
        <dbReference type="Proteomes" id="UP001383192"/>
    </source>
</evidence>
<name>A0AAW0C5U9_9AGAR</name>
<sequence length="312" mass="35500">MLRSCTNITFLHILALLIPQGGSPSYNSRRSVVLPRLQYLRIGGYNANRVLVLPYLNVPPTAEIAFGENGVDLEPLRSFLTENTPLIRWLSIVLPPGYKWEDLDGIEFCLRVIGENLERLGIFSSSESAINLPPINFPSTPRDRTVFTLPNLMVLTIKCEYRTGILYHPPLLDKLRAPKLTHLLAEASGPCLSDVTLFLCRSQCPLLFLHVSLHTSEAHWLEALLSVTPLTRWCQVDIRQVVPLLGKLTLRDPSGEYQFWKHLQFFRILIDQEEADINIPREIALFINSRPAVKFMEGYAFCDLIGHPNMWL</sequence>
<comment type="caution">
    <text evidence="2">The sequence shown here is derived from an EMBL/GenBank/DDBJ whole genome shotgun (WGS) entry which is preliminary data.</text>
</comment>
<proteinExistence type="predicted"/>
<evidence type="ECO:0000313" key="2">
    <source>
        <dbReference type="EMBL" id="KAK7033945.1"/>
    </source>
</evidence>
<feature type="chain" id="PRO_5043429652" evidence="1">
    <location>
        <begin position="25"/>
        <end position="312"/>
    </location>
</feature>
<accession>A0AAW0C5U9</accession>
<dbReference type="EMBL" id="JAYKXP010000059">
    <property type="protein sequence ID" value="KAK7033945.1"/>
    <property type="molecule type" value="Genomic_DNA"/>
</dbReference>
<reference evidence="2 3" key="1">
    <citation type="submission" date="2024-01" db="EMBL/GenBank/DDBJ databases">
        <title>A draft genome for a cacao thread blight-causing isolate of Paramarasmius palmivorus.</title>
        <authorList>
            <person name="Baruah I.K."/>
            <person name="Bukari Y."/>
            <person name="Amoako-Attah I."/>
            <person name="Meinhardt L.W."/>
            <person name="Bailey B.A."/>
            <person name="Cohen S.P."/>
        </authorList>
    </citation>
    <scope>NUCLEOTIDE SEQUENCE [LARGE SCALE GENOMIC DNA]</scope>
    <source>
        <strain evidence="2 3">GH-12</strain>
    </source>
</reference>
<dbReference type="Proteomes" id="UP001383192">
    <property type="component" value="Unassembled WGS sequence"/>
</dbReference>
<feature type="signal peptide" evidence="1">
    <location>
        <begin position="1"/>
        <end position="24"/>
    </location>
</feature>
<keyword evidence="3" id="KW-1185">Reference proteome</keyword>
<gene>
    <name evidence="2" type="ORF">VNI00_012572</name>
</gene>
<protein>
    <submittedName>
        <fullName evidence="2">Uncharacterized protein</fullName>
    </submittedName>
</protein>